<evidence type="ECO:0000313" key="5">
    <source>
        <dbReference type="Proteomes" id="UP001151287"/>
    </source>
</evidence>
<dbReference type="SUPFAM" id="SSF54862">
    <property type="entry name" value="4Fe-4S ferredoxins"/>
    <property type="match status" value="1"/>
</dbReference>
<dbReference type="Pfam" id="PF13370">
    <property type="entry name" value="Fer4_13"/>
    <property type="match status" value="1"/>
</dbReference>
<evidence type="ECO:0000256" key="1">
    <source>
        <dbReference type="SAM" id="MobiDB-lite"/>
    </source>
</evidence>
<evidence type="ECO:0000259" key="3">
    <source>
        <dbReference type="PROSITE" id="PS50076"/>
    </source>
</evidence>
<dbReference type="InterPro" id="IPR001623">
    <property type="entry name" value="DnaJ_domain"/>
</dbReference>
<dbReference type="Gene3D" id="1.10.287.110">
    <property type="entry name" value="DnaJ domain"/>
    <property type="match status" value="1"/>
</dbReference>
<keyword evidence="2" id="KW-0472">Membrane</keyword>
<dbReference type="EMBL" id="JAMQYH010000003">
    <property type="protein sequence ID" value="KAJ1694510.1"/>
    <property type="molecule type" value="Genomic_DNA"/>
</dbReference>
<keyword evidence="2" id="KW-1133">Transmembrane helix</keyword>
<dbReference type="SUPFAM" id="SSF46565">
    <property type="entry name" value="Chaperone J-domain"/>
    <property type="match status" value="1"/>
</dbReference>
<name>A0A9Q0CIK1_9POAL</name>
<evidence type="ECO:0000313" key="4">
    <source>
        <dbReference type="EMBL" id="KAJ1694510.1"/>
    </source>
</evidence>
<dbReference type="CDD" id="cd06257">
    <property type="entry name" value="DnaJ"/>
    <property type="match status" value="1"/>
</dbReference>
<feature type="region of interest" description="Disordered" evidence="1">
    <location>
        <begin position="354"/>
        <end position="379"/>
    </location>
</feature>
<feature type="transmembrane region" description="Helical" evidence="2">
    <location>
        <begin position="439"/>
        <end position="460"/>
    </location>
</feature>
<dbReference type="PANTHER" id="PTHR45295">
    <property type="entry name" value="CHAPERONE PROTEIN DNAJ C76, CHLOROPLASTIC"/>
    <property type="match status" value="1"/>
</dbReference>
<gene>
    <name evidence="4" type="ORF">LUZ63_011208</name>
</gene>
<dbReference type="AlphaFoldDB" id="A0A9Q0CIK1"/>
<protein>
    <recommendedName>
        <fullName evidence="3">J domain-containing protein</fullName>
    </recommendedName>
</protein>
<dbReference type="GO" id="GO:0005783">
    <property type="term" value="C:endoplasmic reticulum"/>
    <property type="evidence" value="ECO:0007669"/>
    <property type="project" value="UniProtKB-ARBA"/>
</dbReference>
<keyword evidence="2" id="KW-0812">Transmembrane</keyword>
<dbReference type="OrthoDB" id="376357at2759"/>
<proteinExistence type="predicted"/>
<reference evidence="4" key="1">
    <citation type="journal article" date="2022" name="Cell">
        <title>Repeat-based holocentromeres influence genome architecture and karyotype evolution.</title>
        <authorList>
            <person name="Hofstatter P.G."/>
            <person name="Thangavel G."/>
            <person name="Lux T."/>
            <person name="Neumann P."/>
            <person name="Vondrak T."/>
            <person name="Novak P."/>
            <person name="Zhang M."/>
            <person name="Costa L."/>
            <person name="Castellani M."/>
            <person name="Scott A."/>
            <person name="Toegelov H."/>
            <person name="Fuchs J."/>
            <person name="Mata-Sucre Y."/>
            <person name="Dias Y."/>
            <person name="Vanzela A.L.L."/>
            <person name="Huettel B."/>
            <person name="Almeida C.C.S."/>
            <person name="Simkova H."/>
            <person name="Souza G."/>
            <person name="Pedrosa-Harand A."/>
            <person name="Macas J."/>
            <person name="Mayer K.F.X."/>
            <person name="Houben A."/>
            <person name="Marques A."/>
        </authorList>
    </citation>
    <scope>NUCLEOTIDE SEQUENCE</scope>
    <source>
        <strain evidence="4">RhyBre1mFocal</strain>
    </source>
</reference>
<sequence length="468" mass="52321">MHTFLLNNISPSLVFSSQKQNKATKLSHHQIRCKASSNSNSSTKTSSWVMDYDLYELLGVERSSGQAEIKAAYRALQKHCHPDIAGPAGHDMAIVLNEVYSLLMDPASRSIYDQEQAKLSEFQGYTGKPLYSVWSGPETEQRAVFVDEVKCVGCLKCALFANKTFAIESCYGRARVVSQWADPEEKIFEAIQTCPVDCISMVERSNLAALEFLMSKQPRGSVRISQGNTVGARVSNIFSDLDKFQTRFYEMKQKASKRGSEESEFQRGSRISAVQGIRSISNWWYWQPFKPETSREDASLASNPTYRRSKRPFTQKLLEAATRRKEQGGIPPRIELNHSEKYWNPVHILPSPSINNSKATTTASSQSPINISSEQQSSKYAKGADTKKIRLDLRTPSIMAILAASLVMYQGDNNARIGVEQHMGGEIAMQIVNSFEMQILLSGATWFMIGLAVVGLVEVLEMKARKAK</sequence>
<comment type="caution">
    <text evidence="4">The sequence shown here is derived from an EMBL/GenBank/DDBJ whole genome shotgun (WGS) entry which is preliminary data.</text>
</comment>
<feature type="domain" description="J" evidence="3">
    <location>
        <begin position="53"/>
        <end position="116"/>
    </location>
</feature>
<dbReference type="Proteomes" id="UP001151287">
    <property type="component" value="Unassembled WGS sequence"/>
</dbReference>
<dbReference type="Pfam" id="PF00226">
    <property type="entry name" value="DnaJ"/>
    <property type="match status" value="1"/>
</dbReference>
<keyword evidence="5" id="KW-1185">Reference proteome</keyword>
<evidence type="ECO:0000256" key="2">
    <source>
        <dbReference type="SAM" id="Phobius"/>
    </source>
</evidence>
<dbReference type="InterPro" id="IPR036869">
    <property type="entry name" value="J_dom_sf"/>
</dbReference>
<accession>A0A9Q0CIK1</accession>
<dbReference type="Gene3D" id="3.30.70.20">
    <property type="match status" value="1"/>
</dbReference>
<dbReference type="PANTHER" id="PTHR45295:SF1">
    <property type="entry name" value="CHAPERONE PROTEIN DNAJ C76, CHLOROPLASTIC"/>
    <property type="match status" value="1"/>
</dbReference>
<organism evidence="4 5">
    <name type="scientific">Rhynchospora breviuscula</name>
    <dbReference type="NCBI Taxonomy" id="2022672"/>
    <lineage>
        <taxon>Eukaryota</taxon>
        <taxon>Viridiplantae</taxon>
        <taxon>Streptophyta</taxon>
        <taxon>Embryophyta</taxon>
        <taxon>Tracheophyta</taxon>
        <taxon>Spermatophyta</taxon>
        <taxon>Magnoliopsida</taxon>
        <taxon>Liliopsida</taxon>
        <taxon>Poales</taxon>
        <taxon>Cyperaceae</taxon>
        <taxon>Cyperoideae</taxon>
        <taxon>Rhynchosporeae</taxon>
        <taxon>Rhynchospora</taxon>
    </lineage>
</organism>
<dbReference type="PROSITE" id="PS50076">
    <property type="entry name" value="DNAJ_2"/>
    <property type="match status" value="1"/>
</dbReference>
<dbReference type="SMART" id="SM00271">
    <property type="entry name" value="DnaJ"/>
    <property type="match status" value="1"/>
</dbReference>